<feature type="coiled-coil region" evidence="1">
    <location>
        <begin position="10"/>
        <end position="44"/>
    </location>
</feature>
<evidence type="ECO:0000313" key="3">
    <source>
        <dbReference type="Proteomes" id="UP000322873"/>
    </source>
</evidence>
<keyword evidence="3" id="KW-1185">Reference proteome</keyword>
<gene>
    <name evidence="2" type="ORF">EYC84_004488</name>
</gene>
<proteinExistence type="predicted"/>
<dbReference type="EMBL" id="VICG01000002">
    <property type="protein sequence ID" value="KAA8575314.1"/>
    <property type="molecule type" value="Genomic_DNA"/>
</dbReference>
<dbReference type="Gene3D" id="1.20.1270.60">
    <property type="entry name" value="Arfaptin homology (AH) domain/BAR domain"/>
    <property type="match status" value="1"/>
</dbReference>
<dbReference type="Proteomes" id="UP000322873">
    <property type="component" value="Unassembled WGS sequence"/>
</dbReference>
<name>A0A5M9K0J9_MONFR</name>
<reference evidence="2 3" key="1">
    <citation type="submission" date="2019-06" db="EMBL/GenBank/DDBJ databases">
        <title>Genome Sequence of the Brown Rot Fungal Pathogen Monilinia fructicola.</title>
        <authorList>
            <person name="De Miccolis Angelini R.M."/>
            <person name="Landi L."/>
            <person name="Abate D."/>
            <person name="Pollastro S."/>
            <person name="Romanazzi G."/>
            <person name="Faretra F."/>
        </authorList>
    </citation>
    <scope>NUCLEOTIDE SEQUENCE [LARGE SCALE GENOMIC DNA]</scope>
    <source>
        <strain evidence="2 3">Mfrc123</strain>
    </source>
</reference>
<dbReference type="InterPro" id="IPR027267">
    <property type="entry name" value="AH/BAR_dom_sf"/>
</dbReference>
<evidence type="ECO:0000313" key="2">
    <source>
        <dbReference type="EMBL" id="KAA8575314.1"/>
    </source>
</evidence>
<protein>
    <submittedName>
        <fullName evidence="2">Uncharacterized protein</fullName>
    </submittedName>
</protein>
<accession>A0A5M9K0J9</accession>
<organism evidence="2 3">
    <name type="scientific">Monilinia fructicola</name>
    <name type="common">Brown rot fungus</name>
    <name type="synonym">Ciboria fructicola</name>
    <dbReference type="NCBI Taxonomy" id="38448"/>
    <lineage>
        <taxon>Eukaryota</taxon>
        <taxon>Fungi</taxon>
        <taxon>Dikarya</taxon>
        <taxon>Ascomycota</taxon>
        <taxon>Pezizomycotina</taxon>
        <taxon>Leotiomycetes</taxon>
        <taxon>Helotiales</taxon>
        <taxon>Sclerotiniaceae</taxon>
        <taxon>Monilinia</taxon>
    </lineage>
</organism>
<keyword evidence="1" id="KW-0175">Coiled coil</keyword>
<comment type="caution">
    <text evidence="2">The sequence shown here is derived from an EMBL/GenBank/DDBJ whole genome shotgun (WGS) entry which is preliminary data.</text>
</comment>
<dbReference type="AlphaFoldDB" id="A0A5M9K0J9"/>
<sequence>MALALSPEQVGSYAQRLKTTEVRIEELTKEVEEAKKTTEAFDEEVCEEVADFERIKRVEFRSYVREMGGDEVVGGVEA</sequence>
<evidence type="ECO:0000256" key="1">
    <source>
        <dbReference type="SAM" id="Coils"/>
    </source>
</evidence>